<sequence length="319" mass="35845">MPRTILISILFIVSVLFAVGAALMSLALGKEGYDFQSIPTLLIFSLILLLIMIFWFYISRKTADQSVRMMAWSALLLVCIPFILIIFIIGTFFYGDWLGRYQSTQTSISHYQESFIRWAGFSYPTGLRVEISLSTPFADDTRQTTGFSPPMIWMGPPVPSTAPAKLYFSLQRGSLQMAASQPSLAVLKAVSFSKENQPKPQLSAGNAQVVFYLYPGVIEYLENENAFCTYSAGKGDIYSSGKLPDHDALGSQLNSIWFYAGRTEVDLSAQMTHVLQQSSQLENNPALWINMHRQFSDEQLLQKGYHSCVLSQRTHCFCR</sequence>
<evidence type="ECO:0000256" key="1">
    <source>
        <dbReference type="SAM" id="Phobius"/>
    </source>
</evidence>
<comment type="caution">
    <text evidence="2">The sequence shown here is derived from an EMBL/GenBank/DDBJ whole genome shotgun (WGS) entry which is preliminary data.</text>
</comment>
<feature type="transmembrane region" description="Helical" evidence="1">
    <location>
        <begin position="40"/>
        <end position="58"/>
    </location>
</feature>
<keyword evidence="3" id="KW-1185">Reference proteome</keyword>
<dbReference type="AlphaFoldDB" id="A0A370GXT6"/>
<feature type="transmembrane region" description="Helical" evidence="1">
    <location>
        <begin position="6"/>
        <end position="28"/>
    </location>
</feature>
<feature type="transmembrane region" description="Helical" evidence="1">
    <location>
        <begin position="70"/>
        <end position="94"/>
    </location>
</feature>
<accession>A0A370GXT6</accession>
<gene>
    <name evidence="2" type="ORF">C8D86_10351</name>
</gene>
<dbReference type="RefSeq" id="WP_114833565.1">
    <property type="nucleotide sequence ID" value="NZ_LR699114.1"/>
</dbReference>
<reference evidence="2 3" key="1">
    <citation type="submission" date="2018-07" db="EMBL/GenBank/DDBJ databases">
        <title>Genomic Encyclopedia of Type Strains, Phase IV (KMG-IV): sequencing the most valuable type-strain genomes for metagenomic binning, comparative biology and taxonomic classification.</title>
        <authorList>
            <person name="Goeker M."/>
        </authorList>
    </citation>
    <scope>NUCLEOTIDE SEQUENCE [LARGE SCALE GENOMIC DNA]</scope>
    <source>
        <strain evidence="2 3">DSM 16500</strain>
    </source>
</reference>
<organism evidence="2 3">
    <name type="scientific">Aquicella lusitana</name>
    <dbReference type="NCBI Taxonomy" id="254246"/>
    <lineage>
        <taxon>Bacteria</taxon>
        <taxon>Pseudomonadati</taxon>
        <taxon>Pseudomonadota</taxon>
        <taxon>Gammaproteobacteria</taxon>
        <taxon>Legionellales</taxon>
        <taxon>Coxiellaceae</taxon>
        <taxon>Aquicella</taxon>
    </lineage>
</organism>
<keyword evidence="1" id="KW-0472">Membrane</keyword>
<protein>
    <submittedName>
        <fullName evidence="2">Uncharacterized protein</fullName>
    </submittedName>
</protein>
<dbReference type="Proteomes" id="UP000254720">
    <property type="component" value="Unassembled WGS sequence"/>
</dbReference>
<evidence type="ECO:0000313" key="3">
    <source>
        <dbReference type="Proteomes" id="UP000254720"/>
    </source>
</evidence>
<keyword evidence="1" id="KW-1133">Transmembrane helix</keyword>
<keyword evidence="1" id="KW-0812">Transmembrane</keyword>
<name>A0A370GXT6_9COXI</name>
<proteinExistence type="predicted"/>
<evidence type="ECO:0000313" key="2">
    <source>
        <dbReference type="EMBL" id="RDI48086.1"/>
    </source>
</evidence>
<dbReference type="EMBL" id="QQAX01000003">
    <property type="protein sequence ID" value="RDI48086.1"/>
    <property type="molecule type" value="Genomic_DNA"/>
</dbReference>